<dbReference type="OrthoDB" id="7741006at2759"/>
<reference evidence="1" key="1">
    <citation type="submission" date="2021-12" db="EMBL/GenBank/DDBJ databases">
        <authorList>
            <person name="King R."/>
        </authorList>
    </citation>
    <scope>NUCLEOTIDE SEQUENCE</scope>
</reference>
<protein>
    <submittedName>
        <fullName evidence="1">Uncharacterized protein</fullName>
    </submittedName>
</protein>
<proteinExistence type="predicted"/>
<dbReference type="AlphaFoldDB" id="A0A9P0B686"/>
<name>A0A9P0B686_BRAAE</name>
<keyword evidence="2" id="KW-1185">Reference proteome</keyword>
<dbReference type="Proteomes" id="UP001154078">
    <property type="component" value="Chromosome 5"/>
</dbReference>
<dbReference type="EMBL" id="OV121136">
    <property type="protein sequence ID" value="CAH0558311.1"/>
    <property type="molecule type" value="Genomic_DNA"/>
</dbReference>
<organism evidence="1 2">
    <name type="scientific">Brassicogethes aeneus</name>
    <name type="common">Rape pollen beetle</name>
    <name type="synonym">Meligethes aeneus</name>
    <dbReference type="NCBI Taxonomy" id="1431903"/>
    <lineage>
        <taxon>Eukaryota</taxon>
        <taxon>Metazoa</taxon>
        <taxon>Ecdysozoa</taxon>
        <taxon>Arthropoda</taxon>
        <taxon>Hexapoda</taxon>
        <taxon>Insecta</taxon>
        <taxon>Pterygota</taxon>
        <taxon>Neoptera</taxon>
        <taxon>Endopterygota</taxon>
        <taxon>Coleoptera</taxon>
        <taxon>Polyphaga</taxon>
        <taxon>Cucujiformia</taxon>
        <taxon>Nitidulidae</taxon>
        <taxon>Meligethinae</taxon>
        <taxon>Brassicogethes</taxon>
    </lineage>
</organism>
<gene>
    <name evidence="1" type="ORF">MELIAE_LOCUS8807</name>
</gene>
<sequence>MRVYRVDGTFIDEPNDTRFGWNLDEIIVDESQPNYEERNREYRKLELMRKNLVRDRLFDSTDSDTEPDPPEQPIIMHNCVPKVHSNTTTTSIGLEGSGITNNFINFEDIDSKIPSKEELMNLINPCNVESRMLLAVISFAKYKTLKKEEVFKTRPINQKTRNFKLFLNDEPTKNFQNELHQEIENYHNTKEENLMSLMMELVLNDIDCKISDITELNTSDLGNSIHSNSSSNAEESSVYLSNASNYLSILNRDEVMSSLGLSDEDKSIQSICDEAKDMQVLIRDVKSSFRSESCRVHEIMQEATKVEKNLKETIFLNNLLHLLNGDLDKVKLKSTPFKMLLDPLTIPDELNLIV</sequence>
<accession>A0A9P0B686</accession>
<evidence type="ECO:0000313" key="2">
    <source>
        <dbReference type="Proteomes" id="UP001154078"/>
    </source>
</evidence>
<evidence type="ECO:0000313" key="1">
    <source>
        <dbReference type="EMBL" id="CAH0558311.1"/>
    </source>
</evidence>